<reference evidence="2" key="1">
    <citation type="submission" date="2016-10" db="EMBL/GenBank/DDBJ databases">
        <authorList>
            <person name="Varghese N."/>
            <person name="Submissions S."/>
        </authorList>
    </citation>
    <scope>NUCLEOTIDE SEQUENCE [LARGE SCALE GENOMIC DNA]</scope>
    <source>
        <strain evidence="2">DSM 21580</strain>
    </source>
</reference>
<dbReference type="AlphaFoldDB" id="A0A1H6BFT9"/>
<protein>
    <submittedName>
        <fullName evidence="1">Starch-binding associating with outer membrane</fullName>
    </submittedName>
</protein>
<dbReference type="EMBL" id="FNUS01000008">
    <property type="protein sequence ID" value="SEG59116.1"/>
    <property type="molecule type" value="Genomic_DNA"/>
</dbReference>
<accession>A0A1H6BFT9</accession>
<proteinExistence type="predicted"/>
<dbReference type="PROSITE" id="PS51257">
    <property type="entry name" value="PROKAR_LIPOPROTEIN"/>
    <property type="match status" value="1"/>
</dbReference>
<keyword evidence="2" id="KW-1185">Reference proteome</keyword>
<dbReference type="SUPFAM" id="SSF48452">
    <property type="entry name" value="TPR-like"/>
    <property type="match status" value="1"/>
</dbReference>
<name>A0A1H6BFT9_9FLAO</name>
<evidence type="ECO:0000313" key="2">
    <source>
        <dbReference type="Proteomes" id="UP000236738"/>
    </source>
</evidence>
<gene>
    <name evidence="1" type="ORF">SAMN05421847_2843</name>
</gene>
<dbReference type="Gene3D" id="1.25.40.390">
    <property type="match status" value="1"/>
</dbReference>
<organism evidence="1 2">
    <name type="scientific">Halpernia humi</name>
    <dbReference type="NCBI Taxonomy" id="493375"/>
    <lineage>
        <taxon>Bacteria</taxon>
        <taxon>Pseudomonadati</taxon>
        <taxon>Bacteroidota</taxon>
        <taxon>Flavobacteriia</taxon>
        <taxon>Flavobacteriales</taxon>
        <taxon>Weeksellaceae</taxon>
        <taxon>Chryseobacterium group</taxon>
        <taxon>Halpernia</taxon>
    </lineage>
</organism>
<dbReference type="InterPro" id="IPR011990">
    <property type="entry name" value="TPR-like_helical_dom_sf"/>
</dbReference>
<evidence type="ECO:0000313" key="1">
    <source>
        <dbReference type="EMBL" id="SEG59116.1"/>
    </source>
</evidence>
<dbReference type="Proteomes" id="UP000236738">
    <property type="component" value="Unassembled WGS sequence"/>
</dbReference>
<sequence length="470" mass="51846">MKNISKIILGTVFAGMALSSCTSDLTDLNIDPKHPTVLPSANLMAKGQQQQFYYTYTGSVNYNNFKFFTQMWAETTYTDETNYDIVTRNQPRNNFNVMYNGVLNNYEQAKKNLVAEGGDANKMATLEIAEISAWETIVDTYGDVPYTQALQASTGQFAPAYDDAKSIYTDLFKRINAVIPTITAGTGYSEDLVYGGDMMKWKKLANSIKLRLALNLDDTDHATAKAAGEAAYASGLMTSDADSYALAFPGGLFSNPLFDDLIASGRKDFVPSELVVNMMNAKMDPRRPMYFTTVGGAYVGGVFGDGNPYPNYSHYQETTWLQPTAPATLLSYTEVLFMLTEAAARGYSVGGTADTWYKMAVTNSMNEYGVAAGDTSAYLLAHPYDAANWKKSIGEEAYIALHNRGFAEWNFSRRLDYPVFVNPTNSRLDGVPVRMPYSDQEYVLNKGNVTAAASKIGGDKATTKLFWDKF</sequence>
<dbReference type="InterPro" id="IPR041662">
    <property type="entry name" value="SusD-like_2"/>
</dbReference>
<dbReference type="OrthoDB" id="725917at2"/>
<dbReference type="Pfam" id="PF12771">
    <property type="entry name" value="SusD-like_2"/>
    <property type="match status" value="1"/>
</dbReference>